<dbReference type="EMBL" id="JAAAIP010001843">
    <property type="protein sequence ID" value="KAG0303399.1"/>
    <property type="molecule type" value="Genomic_DNA"/>
</dbReference>
<organism evidence="1 2">
    <name type="scientific">Dissophora globulifera</name>
    <dbReference type="NCBI Taxonomy" id="979702"/>
    <lineage>
        <taxon>Eukaryota</taxon>
        <taxon>Fungi</taxon>
        <taxon>Fungi incertae sedis</taxon>
        <taxon>Mucoromycota</taxon>
        <taxon>Mortierellomycotina</taxon>
        <taxon>Mortierellomycetes</taxon>
        <taxon>Mortierellales</taxon>
        <taxon>Mortierellaceae</taxon>
        <taxon>Dissophora</taxon>
    </lineage>
</organism>
<feature type="non-terminal residue" evidence="1">
    <location>
        <position position="85"/>
    </location>
</feature>
<keyword evidence="2" id="KW-1185">Reference proteome</keyword>
<evidence type="ECO:0000313" key="2">
    <source>
        <dbReference type="Proteomes" id="UP000738325"/>
    </source>
</evidence>
<accession>A0A9P6UIZ0</accession>
<comment type="caution">
    <text evidence="1">The sequence shown here is derived from an EMBL/GenBank/DDBJ whole genome shotgun (WGS) entry which is preliminary data.</text>
</comment>
<sequence length="85" mass="8905">MASPTVTQDEAALLCCQILHTIQGEKAKCLIVIDALGLSSFSIANGSGNVQYALAHLTVIKRLPVVDATISAVMNSPKRLKAEVG</sequence>
<dbReference type="Proteomes" id="UP000738325">
    <property type="component" value="Unassembled WGS sequence"/>
</dbReference>
<evidence type="ECO:0000313" key="1">
    <source>
        <dbReference type="EMBL" id="KAG0303399.1"/>
    </source>
</evidence>
<dbReference type="AlphaFoldDB" id="A0A9P6UIZ0"/>
<gene>
    <name evidence="1" type="ORF">BGZ99_002705</name>
</gene>
<proteinExistence type="predicted"/>
<protein>
    <submittedName>
        <fullName evidence="1">Uncharacterized protein</fullName>
    </submittedName>
</protein>
<name>A0A9P6UIZ0_9FUNG</name>
<reference evidence="1" key="1">
    <citation type="journal article" date="2020" name="Fungal Divers.">
        <title>Resolving the Mortierellaceae phylogeny through synthesis of multi-gene phylogenetics and phylogenomics.</title>
        <authorList>
            <person name="Vandepol N."/>
            <person name="Liber J."/>
            <person name="Desiro A."/>
            <person name="Na H."/>
            <person name="Kennedy M."/>
            <person name="Barry K."/>
            <person name="Grigoriev I.V."/>
            <person name="Miller A.N."/>
            <person name="O'Donnell K."/>
            <person name="Stajich J.E."/>
            <person name="Bonito G."/>
        </authorList>
    </citation>
    <scope>NUCLEOTIDE SEQUENCE</scope>
    <source>
        <strain evidence="1">REB-010B</strain>
    </source>
</reference>